<dbReference type="NCBIfam" id="TIGR02595">
    <property type="entry name" value="PEP_CTERM"/>
    <property type="match status" value="1"/>
</dbReference>
<dbReference type="NCBIfam" id="NF038126">
    <property type="entry name" value="PEP_CTERM_FxDxF"/>
    <property type="match status" value="1"/>
</dbReference>
<dbReference type="Proteomes" id="UP001138540">
    <property type="component" value="Unassembled WGS sequence"/>
</dbReference>
<protein>
    <recommendedName>
        <fullName evidence="4">PEP-CTERM protein-sorting domain-containing protein</fullName>
    </recommendedName>
</protein>
<evidence type="ECO:0008006" key="4">
    <source>
        <dbReference type="Google" id="ProtNLM"/>
    </source>
</evidence>
<organism evidence="2 3">
    <name type="scientific">Sphingobium lignivorans</name>
    <dbReference type="NCBI Taxonomy" id="2735886"/>
    <lineage>
        <taxon>Bacteria</taxon>
        <taxon>Pseudomonadati</taxon>
        <taxon>Pseudomonadota</taxon>
        <taxon>Alphaproteobacteria</taxon>
        <taxon>Sphingomonadales</taxon>
        <taxon>Sphingomonadaceae</taxon>
        <taxon>Sphingobium</taxon>
    </lineage>
</organism>
<evidence type="ECO:0000256" key="1">
    <source>
        <dbReference type="SAM" id="SignalP"/>
    </source>
</evidence>
<keyword evidence="1" id="KW-0732">Signal</keyword>
<evidence type="ECO:0000313" key="2">
    <source>
        <dbReference type="EMBL" id="MBB5984488.1"/>
    </source>
</evidence>
<gene>
    <name evidence="2" type="ORF">HNP60_000462</name>
</gene>
<accession>A0ABR6ND90</accession>
<sequence length="178" mass="18602">MKPYLLAGALAALVATTPAAQAAVFNVGSDNFFLTSGDPFSPSITAVFFNGFETTTEFDDTFQFTIPQNGVGSGSISTSFSSNLNMLVIDELWINDVLYNVPSTGSGQSVTVGNIPIFDGVLNSIRVVGRTFGSGSYSGTATFSVSPIPEPASWALMIGGFALVGSAMRRRAVKVSFS</sequence>
<keyword evidence="3" id="KW-1185">Reference proteome</keyword>
<name>A0ABR6ND90_9SPHN</name>
<comment type="caution">
    <text evidence="2">The sequence shown here is derived from an EMBL/GenBank/DDBJ whole genome shotgun (WGS) entry which is preliminary data.</text>
</comment>
<feature type="signal peptide" evidence="1">
    <location>
        <begin position="1"/>
        <end position="22"/>
    </location>
</feature>
<feature type="chain" id="PRO_5046461521" description="PEP-CTERM protein-sorting domain-containing protein" evidence="1">
    <location>
        <begin position="23"/>
        <end position="178"/>
    </location>
</feature>
<dbReference type="EMBL" id="JACHKA010000001">
    <property type="protein sequence ID" value="MBB5984488.1"/>
    <property type="molecule type" value="Genomic_DNA"/>
</dbReference>
<proteinExistence type="predicted"/>
<dbReference type="InterPro" id="IPR013424">
    <property type="entry name" value="Ice-binding_C"/>
</dbReference>
<dbReference type="NCBIfam" id="NF035944">
    <property type="entry name" value="PEPxxWA-CTERM"/>
    <property type="match status" value="1"/>
</dbReference>
<evidence type="ECO:0000313" key="3">
    <source>
        <dbReference type="Proteomes" id="UP001138540"/>
    </source>
</evidence>
<dbReference type="RefSeq" id="WP_158512662.1">
    <property type="nucleotide sequence ID" value="NZ_JACHKA010000001.1"/>
</dbReference>
<reference evidence="2 3" key="1">
    <citation type="submission" date="2020-08" db="EMBL/GenBank/DDBJ databases">
        <title>Exploring microbial biodiversity for novel pathways involved in the catabolism of aromatic compounds derived from lignin.</title>
        <authorList>
            <person name="Elkins J."/>
        </authorList>
    </citation>
    <scope>NUCLEOTIDE SEQUENCE [LARGE SCALE GENOMIC DNA]</scope>
    <source>
        <strain evidence="2 3">B1D3A</strain>
    </source>
</reference>